<evidence type="ECO:0000313" key="2">
    <source>
        <dbReference type="Proteomes" id="UP000076798"/>
    </source>
</evidence>
<name>A0A166B988_9AGAM</name>
<evidence type="ECO:0000313" key="1">
    <source>
        <dbReference type="EMBL" id="KZT36120.1"/>
    </source>
</evidence>
<gene>
    <name evidence="1" type="ORF">SISSUDRAFT_91855</name>
</gene>
<dbReference type="Proteomes" id="UP000076798">
    <property type="component" value="Unassembled WGS sequence"/>
</dbReference>
<dbReference type="AlphaFoldDB" id="A0A166B988"/>
<accession>A0A166B988</accession>
<organism evidence="1 2">
    <name type="scientific">Sistotremastrum suecicum HHB10207 ss-3</name>
    <dbReference type="NCBI Taxonomy" id="1314776"/>
    <lineage>
        <taxon>Eukaryota</taxon>
        <taxon>Fungi</taxon>
        <taxon>Dikarya</taxon>
        <taxon>Basidiomycota</taxon>
        <taxon>Agaricomycotina</taxon>
        <taxon>Agaricomycetes</taxon>
        <taxon>Sistotremastrales</taxon>
        <taxon>Sistotremastraceae</taxon>
        <taxon>Sistotremastrum</taxon>
    </lineage>
</organism>
<sequence>MEPVPACPAYAIRSLRLHFGHPLPYASTPTSYTETYWEQVCGRILSWCFKATHFFGQVPFNRSLGRTDHDVQCAHLKSRIPYSSRAFVKSSGPDEHTMISGSDACGGNCQTWRGNEDRLPTMIYEDADCETVLPCSFSIWGDSLSLLRLGLVHCPPFARLGDMECSQDA</sequence>
<keyword evidence="2" id="KW-1185">Reference proteome</keyword>
<reference evidence="1 2" key="1">
    <citation type="journal article" date="2016" name="Mol. Biol. Evol.">
        <title>Comparative Genomics of Early-Diverging Mushroom-Forming Fungi Provides Insights into the Origins of Lignocellulose Decay Capabilities.</title>
        <authorList>
            <person name="Nagy L.G."/>
            <person name="Riley R."/>
            <person name="Tritt A."/>
            <person name="Adam C."/>
            <person name="Daum C."/>
            <person name="Floudas D."/>
            <person name="Sun H."/>
            <person name="Yadav J.S."/>
            <person name="Pangilinan J."/>
            <person name="Larsson K.H."/>
            <person name="Matsuura K."/>
            <person name="Barry K."/>
            <person name="Labutti K."/>
            <person name="Kuo R."/>
            <person name="Ohm R.A."/>
            <person name="Bhattacharya S.S."/>
            <person name="Shirouzu T."/>
            <person name="Yoshinaga Y."/>
            <person name="Martin F.M."/>
            <person name="Grigoriev I.V."/>
            <person name="Hibbett D.S."/>
        </authorList>
    </citation>
    <scope>NUCLEOTIDE SEQUENCE [LARGE SCALE GENOMIC DNA]</scope>
    <source>
        <strain evidence="1 2">HHB10207 ss-3</strain>
    </source>
</reference>
<protein>
    <submittedName>
        <fullName evidence="1">Uncharacterized protein</fullName>
    </submittedName>
</protein>
<dbReference type="EMBL" id="KV428116">
    <property type="protein sequence ID" value="KZT36120.1"/>
    <property type="molecule type" value="Genomic_DNA"/>
</dbReference>
<proteinExistence type="predicted"/>